<gene>
    <name evidence="1" type="ORF">CIPAW_06G008800</name>
</gene>
<organism evidence="1 2">
    <name type="scientific">Carya illinoinensis</name>
    <name type="common">Pecan</name>
    <dbReference type="NCBI Taxonomy" id="32201"/>
    <lineage>
        <taxon>Eukaryota</taxon>
        <taxon>Viridiplantae</taxon>
        <taxon>Streptophyta</taxon>
        <taxon>Embryophyta</taxon>
        <taxon>Tracheophyta</taxon>
        <taxon>Spermatophyta</taxon>
        <taxon>Magnoliopsida</taxon>
        <taxon>eudicotyledons</taxon>
        <taxon>Gunneridae</taxon>
        <taxon>Pentapetalae</taxon>
        <taxon>rosids</taxon>
        <taxon>fabids</taxon>
        <taxon>Fagales</taxon>
        <taxon>Juglandaceae</taxon>
        <taxon>Carya</taxon>
    </lineage>
</organism>
<comment type="caution">
    <text evidence="1">The sequence shown here is derived from an EMBL/GenBank/DDBJ whole genome shotgun (WGS) entry which is preliminary data.</text>
</comment>
<keyword evidence="2" id="KW-1185">Reference proteome</keyword>
<dbReference type="AlphaFoldDB" id="A0A8T1PZG2"/>
<protein>
    <submittedName>
        <fullName evidence="1">Uncharacterized protein</fullName>
    </submittedName>
</protein>
<proteinExistence type="predicted"/>
<sequence length="109" mass="12215">MKNLARLDNFFTYGGFKFHVPCAQLWNAHPTSLIMTTMNCKHATLGLEAVINCLLNLVSAPIYNKKALPVNSFENNVESATPHLNTRIVMLANSNANAKSHYQKLQKKK</sequence>
<evidence type="ECO:0000313" key="1">
    <source>
        <dbReference type="EMBL" id="KAG6649939.1"/>
    </source>
</evidence>
<dbReference type="Proteomes" id="UP000811609">
    <property type="component" value="Chromosome 6"/>
</dbReference>
<accession>A0A8T1PZG2</accession>
<reference evidence="1" key="1">
    <citation type="submission" date="2020-12" db="EMBL/GenBank/DDBJ databases">
        <title>WGS assembly of Carya illinoinensis cv. Pawnee.</title>
        <authorList>
            <person name="Platts A."/>
            <person name="Shu S."/>
            <person name="Wright S."/>
            <person name="Barry K."/>
            <person name="Edger P."/>
            <person name="Pires J.C."/>
            <person name="Schmutz J."/>
        </authorList>
    </citation>
    <scope>NUCLEOTIDE SEQUENCE</scope>
    <source>
        <tissue evidence="1">Leaf</tissue>
    </source>
</reference>
<dbReference type="EMBL" id="CM031814">
    <property type="protein sequence ID" value="KAG6649939.1"/>
    <property type="molecule type" value="Genomic_DNA"/>
</dbReference>
<evidence type="ECO:0000313" key="2">
    <source>
        <dbReference type="Proteomes" id="UP000811609"/>
    </source>
</evidence>
<name>A0A8T1PZG2_CARIL</name>